<protein>
    <submittedName>
        <fullName evidence="9">DC-STAMP domain-containing protein 2</fullName>
    </submittedName>
</protein>
<dbReference type="PANTHER" id="PTHR21041">
    <property type="entry name" value="DENDRITIC CELL-SPECIFIC TRANSMEMBRANE PROTEIN"/>
    <property type="match status" value="1"/>
</dbReference>
<dbReference type="Pfam" id="PF07782">
    <property type="entry name" value="DC_STAMP"/>
    <property type="match status" value="1"/>
</dbReference>
<feature type="transmembrane region" description="Helical" evidence="6">
    <location>
        <begin position="422"/>
        <end position="443"/>
    </location>
</feature>
<feature type="compositionally biased region" description="Acidic residues" evidence="5">
    <location>
        <begin position="738"/>
        <end position="753"/>
    </location>
</feature>
<dbReference type="Proteomes" id="UP001178461">
    <property type="component" value="Chromosome 16"/>
</dbReference>
<feature type="transmembrane region" description="Helical" evidence="6">
    <location>
        <begin position="332"/>
        <end position="349"/>
    </location>
</feature>
<comment type="subcellular location">
    <subcellularLocation>
        <location evidence="1">Membrane</location>
        <topology evidence="1">Multi-pass membrane protein</topology>
    </subcellularLocation>
</comment>
<feature type="region of interest" description="Disordered" evidence="5">
    <location>
        <begin position="1"/>
        <end position="22"/>
    </location>
</feature>
<dbReference type="EMBL" id="OX395143">
    <property type="protein sequence ID" value="CAI5798315.1"/>
    <property type="molecule type" value="Genomic_DNA"/>
</dbReference>
<feature type="transmembrane region" description="Helical" evidence="6">
    <location>
        <begin position="509"/>
        <end position="530"/>
    </location>
</feature>
<evidence type="ECO:0000259" key="8">
    <source>
        <dbReference type="Pfam" id="PF26037"/>
    </source>
</evidence>
<gene>
    <name evidence="9" type="ORF">PODLI_1B005410</name>
</gene>
<evidence type="ECO:0000256" key="2">
    <source>
        <dbReference type="ARBA" id="ARBA00022692"/>
    </source>
</evidence>
<evidence type="ECO:0000256" key="1">
    <source>
        <dbReference type="ARBA" id="ARBA00004141"/>
    </source>
</evidence>
<keyword evidence="2 6" id="KW-0812">Transmembrane</keyword>
<evidence type="ECO:0000256" key="6">
    <source>
        <dbReference type="SAM" id="Phobius"/>
    </source>
</evidence>
<feature type="region of interest" description="Disordered" evidence="5">
    <location>
        <begin position="727"/>
        <end position="783"/>
    </location>
</feature>
<dbReference type="Pfam" id="PF26037">
    <property type="entry name" value="zf-RING_DCST1_C"/>
    <property type="match status" value="1"/>
</dbReference>
<dbReference type="Pfam" id="PF26039">
    <property type="entry name" value="Dcst2"/>
    <property type="match status" value="1"/>
</dbReference>
<dbReference type="AlphaFoldDB" id="A0AA35LL68"/>
<feature type="transmembrane region" description="Helical" evidence="6">
    <location>
        <begin position="38"/>
        <end position="57"/>
    </location>
</feature>
<feature type="domain" description="E3 ubiquitin-protein ligase DCST1-like C-terminal" evidence="8">
    <location>
        <begin position="608"/>
        <end position="654"/>
    </location>
</feature>
<evidence type="ECO:0000256" key="4">
    <source>
        <dbReference type="ARBA" id="ARBA00023136"/>
    </source>
</evidence>
<reference evidence="9" key="1">
    <citation type="submission" date="2022-12" db="EMBL/GenBank/DDBJ databases">
        <authorList>
            <person name="Alioto T."/>
            <person name="Alioto T."/>
            <person name="Gomez Garrido J."/>
        </authorList>
    </citation>
    <scope>NUCLEOTIDE SEQUENCE</scope>
</reference>
<evidence type="ECO:0000256" key="5">
    <source>
        <dbReference type="SAM" id="MobiDB-lite"/>
    </source>
</evidence>
<feature type="domain" description="Dendritic cell-specific transmembrane protein-like" evidence="7">
    <location>
        <begin position="364"/>
        <end position="554"/>
    </location>
</feature>
<feature type="transmembrane region" description="Helical" evidence="6">
    <location>
        <begin position="106"/>
        <end position="124"/>
    </location>
</feature>
<accession>A0AA35LL68</accession>
<dbReference type="InterPro" id="IPR058842">
    <property type="entry name" value="DCST1_C"/>
</dbReference>
<evidence type="ECO:0000313" key="10">
    <source>
        <dbReference type="Proteomes" id="UP001178461"/>
    </source>
</evidence>
<name>A0AA35LL68_9SAUR</name>
<evidence type="ECO:0000256" key="3">
    <source>
        <dbReference type="ARBA" id="ARBA00022989"/>
    </source>
</evidence>
<evidence type="ECO:0000259" key="7">
    <source>
        <dbReference type="Pfam" id="PF07782"/>
    </source>
</evidence>
<feature type="transmembrane region" description="Helical" evidence="6">
    <location>
        <begin position="63"/>
        <end position="85"/>
    </location>
</feature>
<organism evidence="9 10">
    <name type="scientific">Podarcis lilfordi</name>
    <name type="common">Lilford's wall lizard</name>
    <dbReference type="NCBI Taxonomy" id="74358"/>
    <lineage>
        <taxon>Eukaryota</taxon>
        <taxon>Metazoa</taxon>
        <taxon>Chordata</taxon>
        <taxon>Craniata</taxon>
        <taxon>Vertebrata</taxon>
        <taxon>Euteleostomi</taxon>
        <taxon>Lepidosauria</taxon>
        <taxon>Squamata</taxon>
        <taxon>Bifurcata</taxon>
        <taxon>Unidentata</taxon>
        <taxon>Episquamata</taxon>
        <taxon>Laterata</taxon>
        <taxon>Lacertibaenia</taxon>
        <taxon>Lacertidae</taxon>
        <taxon>Podarcis</taxon>
    </lineage>
</organism>
<feature type="transmembrane region" description="Helical" evidence="6">
    <location>
        <begin position="237"/>
        <end position="264"/>
    </location>
</feature>
<keyword evidence="3 6" id="KW-1133">Transmembrane helix</keyword>
<keyword evidence="4 6" id="KW-0472">Membrane</keyword>
<evidence type="ECO:0000313" key="9">
    <source>
        <dbReference type="EMBL" id="CAI5798315.1"/>
    </source>
</evidence>
<sequence>MGLLSIFSPRGGRNRKRKKPPVPRVVEDTLGRSVTRSVGGFALGMVLATAYGAMVIFVQGYNIWYCLLSTITLALGLGLGMAFSCKVRVTVLLMLPQIFSKEGKTMLLILAFGLAMEGPFANIIRNFTRCADAVSCGAELALNQTAEMLQRAREPLINALRKIKDIAQKAKVVGDRVRKLFRSVMDSVRHVAHCLRNVWYFLLNLGEVCNEEMGTPYRKCARLFDNAKDTCERAIPFLYFLCSVVLLFKYLCGLANILLLFCIIPQYIAPFLRRKVVEPIVAVLNRVRHEFEFNITAVHHYDVTVNASKSLSQVAFDIMEDVSKRLQPAKEAVGLFGYMSTLVILYLYIKALLYRKHYLHEDSFDNIFITKPFLEMDAMRRKNKKPTVLPLSAKECTKYIRPTSLILPRKEQLRYTLAIVSLFRQLTLAVLLIIADFSVFWLLDLVRYLLHGEIVARAPVTMSVSVNGTGYTGEMYRDMVSAFEVLQRGNVSVLSRKCRLRPAEPDYDGYITIGLMYGVCFFIAIFGTYIQRLRRVVCAWYYPSREQERTCYLYNTILTRRTGLAQAVLKAVRNRSADGGHTNILLVLAAKSRLCSWLVKKLGVHESYCMGCGKIRKDTDSEDFVTCSTQGCRGIYCPDCYKLLDNMCSICMAPLTYQGDMDEEVDSSDEEAMALWTKAVQALSGSPDKERQKQRRLLRARIERAVKGRGGCRRLPPELAKKILEQLKEQEGSSSSSSEEDEDNTSSSSEEDGSSGSTSSSLDFGYQKEVETSSGEELEEVKSEKSSLAETKWKWKLENVEMLCSDVFAQVVLDSLLIIVVAVVVQTGRLWNMRNRELEFQR</sequence>
<dbReference type="GO" id="GO:0016020">
    <property type="term" value="C:membrane"/>
    <property type="evidence" value="ECO:0007669"/>
    <property type="project" value="UniProtKB-SubCell"/>
</dbReference>
<proteinExistence type="predicted"/>
<dbReference type="InterPro" id="IPR012858">
    <property type="entry name" value="DC_STAMP-like"/>
</dbReference>
<keyword evidence="10" id="KW-1185">Reference proteome</keyword>
<dbReference type="InterPro" id="IPR051856">
    <property type="entry name" value="CSR-E3_Ligase_Protein"/>
</dbReference>
<feature type="compositionally biased region" description="Basic residues" evidence="5">
    <location>
        <begin position="12"/>
        <end position="21"/>
    </location>
</feature>
<dbReference type="PANTHER" id="PTHR21041:SF6">
    <property type="entry name" value="DC-STAMP DOMAIN-CONTAINING PROTEIN 2"/>
    <property type="match status" value="1"/>
</dbReference>